<reference evidence="1 2" key="1">
    <citation type="submission" date="2019-04" db="EMBL/GenBank/DDBJ databases">
        <title>Flavobacterium sp. strain DS2-A Genome sequencing and assembly.</title>
        <authorList>
            <person name="Kim I."/>
        </authorList>
    </citation>
    <scope>NUCLEOTIDE SEQUENCE [LARGE SCALE GENOMIC DNA]</scope>
    <source>
        <strain evidence="1 2">DS2-A</strain>
    </source>
</reference>
<dbReference type="AlphaFoldDB" id="A0A4Z0LBW5"/>
<protein>
    <submittedName>
        <fullName evidence="1">Uncharacterized protein</fullName>
    </submittedName>
</protein>
<dbReference type="Proteomes" id="UP000297407">
    <property type="component" value="Unassembled WGS sequence"/>
</dbReference>
<dbReference type="OrthoDB" id="1264172at2"/>
<dbReference type="EMBL" id="SRLH01000001">
    <property type="protein sequence ID" value="TGD59381.1"/>
    <property type="molecule type" value="Genomic_DNA"/>
</dbReference>
<proteinExistence type="predicted"/>
<gene>
    <name evidence="1" type="ORF">E4635_00135</name>
</gene>
<name>A0A4Z0LBW5_9FLAO</name>
<organism evidence="1 2">
    <name type="scientific">Flavobacterium humi</name>
    <dbReference type="NCBI Taxonomy" id="2562683"/>
    <lineage>
        <taxon>Bacteria</taxon>
        <taxon>Pseudomonadati</taxon>
        <taxon>Bacteroidota</taxon>
        <taxon>Flavobacteriia</taxon>
        <taxon>Flavobacteriales</taxon>
        <taxon>Flavobacteriaceae</taxon>
        <taxon>Flavobacterium</taxon>
    </lineage>
</organism>
<comment type="caution">
    <text evidence="1">The sequence shown here is derived from an EMBL/GenBank/DDBJ whole genome shotgun (WGS) entry which is preliminary data.</text>
</comment>
<accession>A0A4Z0LBW5</accession>
<dbReference type="RefSeq" id="WP_135524587.1">
    <property type="nucleotide sequence ID" value="NZ_SRLH01000001.1"/>
</dbReference>
<sequence length="118" mass="14436">MKYFKFSQPKKKLGVNKKETIISKILNFAFSFIPKANPKYDKLIQFVDVWYIEYDDVNECIEKEIGLNENYQVILKMPFQNEYGYWLDTDMKFEDFQNRFGIEKIDEPEFFKKWNELE</sequence>
<keyword evidence="2" id="KW-1185">Reference proteome</keyword>
<evidence type="ECO:0000313" key="1">
    <source>
        <dbReference type="EMBL" id="TGD59381.1"/>
    </source>
</evidence>
<evidence type="ECO:0000313" key="2">
    <source>
        <dbReference type="Proteomes" id="UP000297407"/>
    </source>
</evidence>